<gene>
    <name evidence="1" type="ORF">BJP34_13100</name>
</gene>
<dbReference type="RefSeq" id="WP_070392730.1">
    <property type="nucleotide sequence ID" value="NZ_CP017599.1"/>
</dbReference>
<evidence type="ECO:0000313" key="1">
    <source>
        <dbReference type="EMBL" id="AOX00266.1"/>
    </source>
</evidence>
<dbReference type="AlphaFoldDB" id="A0A1D8TS67"/>
<dbReference type="Proteomes" id="UP000177870">
    <property type="component" value="Chromosome"/>
</dbReference>
<name>A0A1D8TS67_9CYAN</name>
<dbReference type="STRING" id="1458985.BJP34_13100"/>
<proteinExistence type="predicted"/>
<sequence>MANVLRLLFKQDSYLKQEPIQSSQLPDNKRQMIPAGTILVLRYYGQESGNHLKLGLKDIAFKGFSGDWYAFEDHVAIMMESLQPVETVSNVVSKQEDKTAFNIPIYQNTLLNQPVLLNLFFNQDTVIKRAPVQSSMLNEASKQEIPAGTELVIVTDQANADNTVKFTVEENHVKFSLKDLEFKGFSEDWYAFAGHVGIQGMG</sequence>
<protein>
    <submittedName>
        <fullName evidence="1">Uncharacterized protein</fullName>
    </submittedName>
</protein>
<dbReference type="OrthoDB" id="458685at2"/>
<dbReference type="KEGG" id="mpro:BJP34_13100"/>
<organism evidence="1 2">
    <name type="scientific">Moorena producens PAL-8-15-08-1</name>
    <dbReference type="NCBI Taxonomy" id="1458985"/>
    <lineage>
        <taxon>Bacteria</taxon>
        <taxon>Bacillati</taxon>
        <taxon>Cyanobacteriota</taxon>
        <taxon>Cyanophyceae</taxon>
        <taxon>Coleofasciculales</taxon>
        <taxon>Coleofasciculaceae</taxon>
        <taxon>Moorena</taxon>
    </lineage>
</organism>
<dbReference type="EMBL" id="CP017599">
    <property type="protein sequence ID" value="AOX00266.1"/>
    <property type="molecule type" value="Genomic_DNA"/>
</dbReference>
<evidence type="ECO:0000313" key="2">
    <source>
        <dbReference type="Proteomes" id="UP000177870"/>
    </source>
</evidence>
<reference evidence="2" key="1">
    <citation type="submission" date="2016-10" db="EMBL/GenBank/DDBJ databases">
        <title>Comparative genomics uncovers the prolific and rare metabolic potential of the cyanobacterial genus Moorea.</title>
        <authorList>
            <person name="Leao T."/>
            <person name="Castelao G."/>
            <person name="Korobeynikov A."/>
            <person name="Monroe E.A."/>
            <person name="Podell S."/>
            <person name="Glukhov E."/>
            <person name="Allen E."/>
            <person name="Gerwick W.H."/>
            <person name="Gerwick L."/>
        </authorList>
    </citation>
    <scope>NUCLEOTIDE SEQUENCE [LARGE SCALE GENOMIC DNA]</scope>
    <source>
        <strain evidence="2">PAL-8-15-08-1</strain>
    </source>
</reference>
<accession>A0A1D8TS67</accession>